<name>A0A6I6CYD2_9GAMM</name>
<dbReference type="AlphaFoldDB" id="A0A6I6CYD2"/>
<evidence type="ECO:0000313" key="2">
    <source>
        <dbReference type="EMBL" id="QGT79416.1"/>
    </source>
</evidence>
<evidence type="ECO:0000259" key="1">
    <source>
        <dbReference type="Pfam" id="PF00248"/>
    </source>
</evidence>
<gene>
    <name evidence="2" type="ORF">GM160_11320</name>
</gene>
<reference evidence="2 3" key="1">
    <citation type="submission" date="2019-11" db="EMBL/GenBank/DDBJ databases">
        <authorList>
            <person name="Zhang J."/>
            <person name="Sun C."/>
        </authorList>
    </citation>
    <scope>NUCLEOTIDE SEQUENCE [LARGE SCALE GENOMIC DNA]</scope>
    <source>
        <strain evidence="3">sp2</strain>
    </source>
</reference>
<dbReference type="Pfam" id="PF00248">
    <property type="entry name" value="Aldo_ket_red"/>
    <property type="match status" value="1"/>
</dbReference>
<dbReference type="RefSeq" id="WP_156575179.1">
    <property type="nucleotide sequence ID" value="NZ_CP046415.1"/>
</dbReference>
<dbReference type="PANTHER" id="PTHR43312">
    <property type="entry name" value="D-THREO-ALDOSE 1-DEHYDROGENASE"/>
    <property type="match status" value="1"/>
</dbReference>
<dbReference type="EMBL" id="CP046415">
    <property type="protein sequence ID" value="QGT79416.1"/>
    <property type="molecule type" value="Genomic_DNA"/>
</dbReference>
<dbReference type="CDD" id="cd19098">
    <property type="entry name" value="AKR_unchar"/>
    <property type="match status" value="1"/>
</dbReference>
<organism evidence="2 3">
    <name type="scientific">Guyparkeria halophila</name>
    <dbReference type="NCBI Taxonomy" id="47960"/>
    <lineage>
        <taxon>Bacteria</taxon>
        <taxon>Pseudomonadati</taxon>
        <taxon>Pseudomonadota</taxon>
        <taxon>Gammaproteobacteria</taxon>
        <taxon>Chromatiales</taxon>
        <taxon>Thioalkalibacteraceae</taxon>
        <taxon>Guyparkeria</taxon>
    </lineage>
</organism>
<dbReference type="Proteomes" id="UP000427716">
    <property type="component" value="Chromosome"/>
</dbReference>
<accession>A0A6I6CYD2</accession>
<keyword evidence="3" id="KW-1185">Reference proteome</keyword>
<sequence>MPRTRLTLPQPRIGLGLAALGRPGYINLGHGEDMPDGRDVEAMRAHCHAMLETAWRHGIRYVDAARSYGRAEAFLGDWLAGRPADERPVVGSKWGYTYTADWQVDADVHEVKEHSREVLDRQWGETLEALGFPPALYQIHSATLDSGVLDNAAVLDRLGELRDQGVAIGLTTSGPAQAETLARAMAVEIDGRPLFDAVQATANLFEPSVLGQLEQASQAGMAVIIKEAVANGRLTARNDRAGDASALQTLDAVAGRHGVGRDALAIGWLLDHPFVDMVLSGAGSEAQLAANLRALDVTLAPADREALAGLAERPQDYWRTRGGLDWN</sequence>
<dbReference type="InterPro" id="IPR023210">
    <property type="entry name" value="NADP_OxRdtase_dom"/>
</dbReference>
<proteinExistence type="predicted"/>
<dbReference type="KEGG" id="ghl:GM160_11320"/>
<dbReference type="PANTHER" id="PTHR43312:SF1">
    <property type="entry name" value="NADP-DEPENDENT OXIDOREDUCTASE DOMAIN-CONTAINING PROTEIN"/>
    <property type="match status" value="1"/>
</dbReference>
<dbReference type="SUPFAM" id="SSF51430">
    <property type="entry name" value="NAD(P)-linked oxidoreductase"/>
    <property type="match status" value="1"/>
</dbReference>
<dbReference type="InterPro" id="IPR053135">
    <property type="entry name" value="AKR2_Oxidoreductase"/>
</dbReference>
<protein>
    <submittedName>
        <fullName evidence="2">Aldo/keto reductase</fullName>
    </submittedName>
</protein>
<feature type="domain" description="NADP-dependent oxidoreductase" evidence="1">
    <location>
        <begin position="43"/>
        <end position="308"/>
    </location>
</feature>
<evidence type="ECO:0000313" key="3">
    <source>
        <dbReference type="Proteomes" id="UP000427716"/>
    </source>
</evidence>
<dbReference type="Gene3D" id="3.20.20.100">
    <property type="entry name" value="NADP-dependent oxidoreductase domain"/>
    <property type="match status" value="1"/>
</dbReference>
<dbReference type="InterPro" id="IPR036812">
    <property type="entry name" value="NAD(P)_OxRdtase_dom_sf"/>
</dbReference>